<comment type="caution">
    <text evidence="3">The sequence shown here is derived from an EMBL/GenBank/DDBJ whole genome shotgun (WGS) entry which is preliminary data.</text>
</comment>
<organism evidence="3 4">
    <name type="scientific">Tepidibacillus decaturensis</name>
    <dbReference type="NCBI Taxonomy" id="1413211"/>
    <lineage>
        <taxon>Bacteria</taxon>
        <taxon>Bacillati</taxon>
        <taxon>Bacillota</taxon>
        <taxon>Bacilli</taxon>
        <taxon>Bacillales</taxon>
        <taxon>Bacillaceae</taxon>
        <taxon>Tepidibacillus</taxon>
    </lineage>
</organism>
<gene>
    <name evidence="3" type="ORF">U473_10615</name>
</gene>
<protein>
    <recommendedName>
        <fullName evidence="2">Nucleoside transporter/FeoB GTPase Gate domain-containing protein</fullName>
    </recommendedName>
</protein>
<sequence length="318" mass="34791">MITKETWSKGLKSGVHTTWVLGKVVFPITMIVSILNYTPVIHWVTSFFTPLMKWIGLPGEAAIPLALGYLLNLYAAIGAILSLDLTVKNVFILAIMLSFAHNLLVETVVAKKIGVKAIVPISLRIGLSFAAGILVYLFWRGGDNSAHYGMVAAVQEQPETWIGIGLLAFKKALLGIWQIALIVFPLMLGIQLLKDLHAIQYISKWLEPLTRVLGLSSGKTSVPLLAGLIFGLAYGAGVIIESSKEENFSKRDLYLLSIFLVASHAVIEDTLIFIPLGINVIPLLLIRVAVAFVITMLTAKVWQRLITHTELVVKGEAK</sequence>
<keyword evidence="1" id="KW-0472">Membrane</keyword>
<dbReference type="OrthoDB" id="9779080at2"/>
<feature type="transmembrane region" description="Helical" evidence="1">
    <location>
        <begin position="172"/>
        <end position="193"/>
    </location>
</feature>
<proteinExistence type="predicted"/>
<feature type="domain" description="Nucleoside transporter/FeoB GTPase Gate" evidence="2">
    <location>
        <begin position="177"/>
        <end position="265"/>
    </location>
</feature>
<evidence type="ECO:0000256" key="1">
    <source>
        <dbReference type="SAM" id="Phobius"/>
    </source>
</evidence>
<keyword evidence="1" id="KW-1133">Transmembrane helix</keyword>
<name>A0A135L614_9BACI</name>
<feature type="transmembrane region" description="Helical" evidence="1">
    <location>
        <begin position="20"/>
        <end position="41"/>
    </location>
</feature>
<feature type="transmembrane region" description="Helical" evidence="1">
    <location>
        <begin position="90"/>
        <end position="109"/>
    </location>
</feature>
<dbReference type="STRING" id="1413211.U473_10615"/>
<dbReference type="Proteomes" id="UP000070352">
    <property type="component" value="Unassembled WGS sequence"/>
</dbReference>
<keyword evidence="4" id="KW-1185">Reference proteome</keyword>
<dbReference type="Pfam" id="PF07670">
    <property type="entry name" value="Gate"/>
    <property type="match status" value="2"/>
</dbReference>
<feature type="transmembrane region" description="Helical" evidence="1">
    <location>
        <begin position="280"/>
        <end position="299"/>
    </location>
</feature>
<accession>A0A135L614</accession>
<feature type="domain" description="Nucleoside transporter/FeoB GTPase Gate" evidence="2">
    <location>
        <begin position="19"/>
        <end position="112"/>
    </location>
</feature>
<evidence type="ECO:0000259" key="2">
    <source>
        <dbReference type="Pfam" id="PF07670"/>
    </source>
</evidence>
<dbReference type="EMBL" id="LSKU01000001">
    <property type="protein sequence ID" value="KXG44411.1"/>
    <property type="molecule type" value="Genomic_DNA"/>
</dbReference>
<feature type="transmembrane region" description="Helical" evidence="1">
    <location>
        <begin position="222"/>
        <end position="241"/>
    </location>
</feature>
<reference evidence="3 4" key="1">
    <citation type="submission" date="2016-02" db="EMBL/GenBank/DDBJ databases">
        <title>Draft Genome for Tepidibacillus decaturensis nov. sp. Strain Z9, an Anaerobic, Moderately Thermophilic and Heterotrophic Bacterium from Deep Subsurface of the Illinois Basin, USA.</title>
        <authorList>
            <person name="Dong Y."/>
            <person name="Chang J.Y."/>
            <person name="Sanford R."/>
            <person name="Fouke B.W."/>
        </authorList>
    </citation>
    <scope>NUCLEOTIDE SEQUENCE [LARGE SCALE GENOMIC DNA]</scope>
    <source>
        <strain evidence="3 4">Z9</strain>
    </source>
</reference>
<feature type="transmembrane region" description="Helical" evidence="1">
    <location>
        <begin position="253"/>
        <end position="274"/>
    </location>
</feature>
<keyword evidence="1" id="KW-0812">Transmembrane</keyword>
<evidence type="ECO:0000313" key="4">
    <source>
        <dbReference type="Proteomes" id="UP000070352"/>
    </source>
</evidence>
<dbReference type="InterPro" id="IPR011642">
    <property type="entry name" value="Gate_dom"/>
</dbReference>
<feature type="transmembrane region" description="Helical" evidence="1">
    <location>
        <begin position="121"/>
        <end position="139"/>
    </location>
</feature>
<dbReference type="RefSeq" id="WP_068726122.1">
    <property type="nucleotide sequence ID" value="NZ_LSKU01000001.1"/>
</dbReference>
<evidence type="ECO:0000313" key="3">
    <source>
        <dbReference type="EMBL" id="KXG44411.1"/>
    </source>
</evidence>
<dbReference type="AlphaFoldDB" id="A0A135L614"/>
<feature type="transmembrane region" description="Helical" evidence="1">
    <location>
        <begin position="61"/>
        <end position="83"/>
    </location>
</feature>